<dbReference type="InterPro" id="IPR037523">
    <property type="entry name" value="VOC_core"/>
</dbReference>
<organism evidence="2 3">
    <name type="scientific">Paraburkholderia sejongensis</name>
    <dbReference type="NCBI Taxonomy" id="2886946"/>
    <lineage>
        <taxon>Bacteria</taxon>
        <taxon>Pseudomonadati</taxon>
        <taxon>Pseudomonadota</taxon>
        <taxon>Betaproteobacteria</taxon>
        <taxon>Burkholderiales</taxon>
        <taxon>Burkholderiaceae</taxon>
        <taxon>Paraburkholderia</taxon>
    </lineage>
</organism>
<dbReference type="PROSITE" id="PS51819">
    <property type="entry name" value="VOC"/>
    <property type="match status" value="1"/>
</dbReference>
<dbReference type="SUPFAM" id="SSF54593">
    <property type="entry name" value="Glyoxalase/Bleomycin resistance protein/Dihydroxybiphenyl dioxygenase"/>
    <property type="match status" value="1"/>
</dbReference>
<comment type="caution">
    <text evidence="2">The sequence shown here is derived from an EMBL/GenBank/DDBJ whole genome shotgun (WGS) entry which is preliminary data.</text>
</comment>
<evidence type="ECO:0000313" key="2">
    <source>
        <dbReference type="EMBL" id="MCC8393637.1"/>
    </source>
</evidence>
<evidence type="ECO:0000313" key="3">
    <source>
        <dbReference type="Proteomes" id="UP001431019"/>
    </source>
</evidence>
<feature type="domain" description="VOC" evidence="1">
    <location>
        <begin position="3"/>
        <end position="127"/>
    </location>
</feature>
<gene>
    <name evidence="2" type="ORF">LJ656_13665</name>
</gene>
<name>A0ABS8JUQ8_9BURK</name>
<reference evidence="2 3" key="1">
    <citation type="submission" date="2021-11" db="EMBL/GenBank/DDBJ databases">
        <authorList>
            <person name="Oh E.-T."/>
            <person name="Kim S.-B."/>
        </authorList>
    </citation>
    <scope>NUCLEOTIDE SEQUENCE [LARGE SCALE GENOMIC DNA]</scope>
    <source>
        <strain evidence="2 3">MMS20-SJTR3</strain>
    </source>
</reference>
<accession>A0ABS8JUQ8</accession>
<evidence type="ECO:0000259" key="1">
    <source>
        <dbReference type="PROSITE" id="PS51819"/>
    </source>
</evidence>
<protein>
    <submittedName>
        <fullName evidence="2">VOC family protein</fullName>
    </submittedName>
</protein>
<proteinExistence type="predicted"/>
<dbReference type="InterPro" id="IPR029068">
    <property type="entry name" value="Glyas_Bleomycin-R_OHBP_Dase"/>
</dbReference>
<dbReference type="Gene3D" id="3.10.180.10">
    <property type="entry name" value="2,3-Dihydroxybiphenyl 1,2-Dioxygenase, domain 1"/>
    <property type="match status" value="1"/>
</dbReference>
<dbReference type="EMBL" id="JAJITD010000006">
    <property type="protein sequence ID" value="MCC8393637.1"/>
    <property type="molecule type" value="Genomic_DNA"/>
</dbReference>
<sequence>MHKQIYVNLPVDNVERSKAFFTALGFGIEPRFSNEHAVSLIVGDNIYAMLLEKPMFQSFTPKPVANAKESTEVLVCLSCESRAEVDALVAKALAAGGRAPREPQDHGFMYGHGFEDLDGHIWELAYMEPNASPAAAG</sequence>
<dbReference type="InterPro" id="IPR004360">
    <property type="entry name" value="Glyas_Fos-R_dOase_dom"/>
</dbReference>
<dbReference type="RefSeq" id="WP_230509942.1">
    <property type="nucleotide sequence ID" value="NZ_JAJITD010000006.1"/>
</dbReference>
<dbReference type="Pfam" id="PF00903">
    <property type="entry name" value="Glyoxalase"/>
    <property type="match status" value="1"/>
</dbReference>
<dbReference type="PANTHER" id="PTHR36503">
    <property type="entry name" value="BLR2520 PROTEIN"/>
    <property type="match status" value="1"/>
</dbReference>
<dbReference type="PANTHER" id="PTHR36503:SF2">
    <property type="entry name" value="BLR2408 PROTEIN"/>
    <property type="match status" value="1"/>
</dbReference>
<keyword evidence="3" id="KW-1185">Reference proteome</keyword>
<dbReference type="Proteomes" id="UP001431019">
    <property type="component" value="Unassembled WGS sequence"/>
</dbReference>